<keyword evidence="3" id="KW-0964">Secreted</keyword>
<evidence type="ECO:0000256" key="3">
    <source>
        <dbReference type="ARBA" id="ARBA00022525"/>
    </source>
</evidence>
<dbReference type="GO" id="GO:0031012">
    <property type="term" value="C:extracellular matrix"/>
    <property type="evidence" value="ECO:0007669"/>
    <property type="project" value="InterPro"/>
</dbReference>
<feature type="binding site" evidence="17">
    <location>
        <position position="173"/>
    </location>
    <ligand>
        <name>Zn(2+)</name>
        <dbReference type="ChEBI" id="CHEBI:29105"/>
        <label>1</label>
    </ligand>
</feature>
<dbReference type="InterPro" id="IPR024079">
    <property type="entry name" value="MetalloPept_cat_dom_sf"/>
</dbReference>
<feature type="binding site" evidence="17">
    <location>
        <position position="171"/>
    </location>
    <ligand>
        <name>Zn(2+)</name>
        <dbReference type="ChEBI" id="CHEBI:29105"/>
        <label>1</label>
    </ligand>
</feature>
<dbReference type="FunFam" id="2.110.10.10:FF:000002">
    <property type="entry name" value="Matrix metallopeptidase 3"/>
    <property type="match status" value="1"/>
</dbReference>
<dbReference type="PRINTS" id="PR00138">
    <property type="entry name" value="MATRIXIN"/>
</dbReference>
<keyword evidence="9" id="KW-0378">Hydrolase</keyword>
<keyword evidence="6 16" id="KW-0479">Metal-binding</keyword>
<evidence type="ECO:0000256" key="15">
    <source>
        <dbReference type="PIRSR" id="PIRSR001191-1"/>
    </source>
</evidence>
<evidence type="ECO:0000256" key="16">
    <source>
        <dbReference type="PIRSR" id="PIRSR001191-2"/>
    </source>
</evidence>
<protein>
    <submittedName>
        <fullName evidence="24">Collagenase 3-like</fullName>
    </submittedName>
</protein>
<evidence type="ECO:0000256" key="21">
    <source>
        <dbReference type="SAM" id="MobiDB-lite"/>
    </source>
</evidence>
<dbReference type="EMBL" id="JAGXEW010000009">
    <property type="protein sequence ID" value="KAK1168266.1"/>
    <property type="molecule type" value="Genomic_DNA"/>
</dbReference>
<dbReference type="SUPFAM" id="SSF47090">
    <property type="entry name" value="PGBD-like"/>
    <property type="match status" value="1"/>
</dbReference>
<feature type="chain" id="PRO_5041970429" evidence="22">
    <location>
        <begin position="26"/>
        <end position="479"/>
    </location>
</feature>
<dbReference type="FunFam" id="3.40.390.10:FF:000007">
    <property type="entry name" value="Collagenase 3"/>
    <property type="match status" value="1"/>
</dbReference>
<evidence type="ECO:0000256" key="20">
    <source>
        <dbReference type="PROSITE-ProRule" id="PRU01011"/>
    </source>
</evidence>
<feature type="binding site" evidence="17">
    <location>
        <position position="239"/>
    </location>
    <ligand>
        <name>Zn(2+)</name>
        <dbReference type="ChEBI" id="CHEBI:29105"/>
        <label>2</label>
        <note>catalytic</note>
    </ligand>
</feature>
<dbReference type="InterPro" id="IPR036375">
    <property type="entry name" value="Hemopexin-like_dom_sf"/>
</dbReference>
<dbReference type="Proteomes" id="UP001230051">
    <property type="component" value="Unassembled WGS sequence"/>
</dbReference>
<evidence type="ECO:0000256" key="14">
    <source>
        <dbReference type="ARBA" id="ARBA00023157"/>
    </source>
</evidence>
<feature type="binding site" evidence="17">
    <location>
        <position position="395"/>
    </location>
    <ligand>
        <name>Ca(2+)</name>
        <dbReference type="ChEBI" id="CHEBI:29108"/>
        <label>5</label>
    </ligand>
</feature>
<dbReference type="SMART" id="SM00120">
    <property type="entry name" value="HX"/>
    <property type="match status" value="4"/>
</dbReference>
<feature type="binding site" evidence="17">
    <location>
        <position position="197"/>
    </location>
    <ligand>
        <name>Ca(2+)</name>
        <dbReference type="ChEBI" id="CHEBI:29108"/>
        <label>2</label>
    </ligand>
</feature>
<dbReference type="Gene3D" id="2.110.10.10">
    <property type="entry name" value="Hemopexin-like domain"/>
    <property type="match status" value="1"/>
</dbReference>
<keyword evidence="14 18" id="KW-1015">Disulfide bond</keyword>
<dbReference type="Gene3D" id="3.40.390.10">
    <property type="entry name" value="Collagenase (Catalytic Domain)"/>
    <property type="match status" value="1"/>
</dbReference>
<feature type="binding site" evidence="17">
    <location>
        <position position="186"/>
    </location>
    <ligand>
        <name>Zn(2+)</name>
        <dbReference type="ChEBI" id="CHEBI:29105"/>
        <label>1</label>
    </ligand>
</feature>
<evidence type="ECO:0000256" key="4">
    <source>
        <dbReference type="ARBA" id="ARBA00022530"/>
    </source>
</evidence>
<dbReference type="InterPro" id="IPR002477">
    <property type="entry name" value="Peptidoglycan-bd-like"/>
</dbReference>
<feature type="binding site" evidence="17">
    <location>
        <position position="161"/>
    </location>
    <ligand>
        <name>Ca(2+)</name>
        <dbReference type="ChEBI" id="CHEBI:29108"/>
        <label>2</label>
    </ligand>
</feature>
<evidence type="ECO:0000313" key="25">
    <source>
        <dbReference type="Proteomes" id="UP001230051"/>
    </source>
</evidence>
<feature type="binding site" evidence="17">
    <location>
        <position position="195"/>
    </location>
    <ligand>
        <name>Ca(2+)</name>
        <dbReference type="ChEBI" id="CHEBI:29108"/>
        <label>2</label>
    </ligand>
</feature>
<feature type="binding site" evidence="16">
    <location>
        <position position="225"/>
    </location>
    <ligand>
        <name>Zn(2+)</name>
        <dbReference type="ChEBI" id="CHEBI:29105"/>
        <label>2</label>
        <note>catalytic</note>
    </ligand>
</feature>
<dbReference type="InterPro" id="IPR000585">
    <property type="entry name" value="Hemopexin-like_dom"/>
</dbReference>
<feature type="binding site" evidence="17">
    <location>
        <position position="178"/>
    </location>
    <ligand>
        <name>Ca(2+)</name>
        <dbReference type="ChEBI" id="CHEBI:29108"/>
        <label>3</label>
    </ligand>
</feature>
<dbReference type="SUPFAM" id="SSF50923">
    <property type="entry name" value="Hemopexin-like domain"/>
    <property type="match status" value="1"/>
</dbReference>
<dbReference type="GO" id="GO:0030198">
    <property type="term" value="P:extracellular matrix organization"/>
    <property type="evidence" value="ECO:0007669"/>
    <property type="project" value="TreeGrafter"/>
</dbReference>
<keyword evidence="25" id="KW-1185">Reference proteome</keyword>
<dbReference type="CDD" id="cd04278">
    <property type="entry name" value="ZnMc_MMP"/>
    <property type="match status" value="1"/>
</dbReference>
<feature type="domain" description="Peptidase metallopeptidase" evidence="23">
    <location>
        <begin position="108"/>
        <end position="267"/>
    </location>
</feature>
<feature type="binding site" evidence="17">
    <location>
        <position position="346"/>
    </location>
    <ligand>
        <name>Ca(2+)</name>
        <dbReference type="ChEBI" id="CHEBI:29108"/>
        <label>4</label>
    </ligand>
</feature>
<dbReference type="Pfam" id="PF01471">
    <property type="entry name" value="PG_binding_1"/>
    <property type="match status" value="1"/>
</dbReference>
<dbReference type="Pfam" id="PF00045">
    <property type="entry name" value="Hemopexin"/>
    <property type="match status" value="2"/>
</dbReference>
<comment type="subcellular location">
    <subcellularLocation>
        <location evidence="1">Secreted</location>
        <location evidence="1">Extracellular space</location>
        <location evidence="1">Extracellular matrix</location>
    </subcellularLocation>
</comment>
<keyword evidence="8" id="KW-0677">Repeat</keyword>
<feature type="binding site" evidence="16">
    <location>
        <position position="221"/>
    </location>
    <ligand>
        <name>Zn(2+)</name>
        <dbReference type="ChEBI" id="CHEBI:29105"/>
        <label>2</label>
        <note>catalytic</note>
    </ligand>
</feature>
<dbReference type="SMART" id="SM00235">
    <property type="entry name" value="ZnMc"/>
    <property type="match status" value="1"/>
</dbReference>
<sequence length="479" mass="53008">MKMKMMNCLEVSVLIALACIALSVAVPVTPKSANNEGDFQFAEAYLNRFYTVSTLKSRSRGPVTETLKRMQRFFKLNVTGTLDRDTVEVMKKPRCGVPDVAEYSFLSSNSKWSTNKITYRIVNYTPDLTVADVDQTIAKAFKVWSDVSPLTFTKISSGTADIMISFGAKSHGDLYPFDGPSGTLAHAFGPGSDVGGDAHFDEDETWTTTSRSFNLFLVAAHEFGHTLGLDHSNNPSALMFPTYSYVPTEGYKLPTDDMNGIQALYGKPTVIPSQPTTKPPQTTVPNPQSTPTQPNHCDPNLTLDAVASLNGDLLIFKGSDFWRKSSSDVTKESIKSNWPQLPSNIDAAYELSGGNILLAFKGSQFWLVFENGFDVFHHGIGFLGFPRTVTQIDAAVHIKEMGQTLFFVGEYHYSFNERTRRMEYQSTISSRFPGIGSRVDAAFVMSGNYYFSSGPFLYQYDLKSKRVISTQRNSALLGC</sequence>
<dbReference type="SUPFAM" id="SSF55486">
    <property type="entry name" value="Metalloproteases ('zincins'), catalytic domain"/>
    <property type="match status" value="1"/>
</dbReference>
<feature type="repeat" description="Hemopexin" evidence="20">
    <location>
        <begin position="294"/>
        <end position="341"/>
    </location>
</feature>
<feature type="region of interest" description="Disordered" evidence="21">
    <location>
        <begin position="269"/>
        <end position="295"/>
    </location>
</feature>
<evidence type="ECO:0000256" key="12">
    <source>
        <dbReference type="ARBA" id="ARBA00023049"/>
    </source>
</evidence>
<comment type="cofactor">
    <cofactor evidence="17">
        <name>Ca(2+)</name>
        <dbReference type="ChEBI" id="CHEBI:29108"/>
    </cofactor>
    <text evidence="17">Can bind about 5 Ca(2+) ions per subunit.</text>
</comment>
<dbReference type="PANTHER" id="PTHR10201:SF291">
    <property type="entry name" value="MATRIX METALLOPROTEINASE 1, ISOFORM C-RELATED"/>
    <property type="match status" value="1"/>
</dbReference>
<keyword evidence="5" id="KW-0645">Protease</keyword>
<keyword evidence="10 16" id="KW-0862">Zinc</keyword>
<dbReference type="InterPro" id="IPR021190">
    <property type="entry name" value="Pept_M10A"/>
</dbReference>
<dbReference type="GO" id="GO:0004222">
    <property type="term" value="F:metalloendopeptidase activity"/>
    <property type="evidence" value="ECO:0007669"/>
    <property type="project" value="InterPro"/>
</dbReference>
<feature type="disulfide bond" evidence="18">
    <location>
        <begin position="297"/>
        <end position="479"/>
    </location>
</feature>
<feature type="binding site" description="in inhibited form" evidence="17">
    <location>
        <position position="95"/>
    </location>
    <ligand>
        <name>Zn(2+)</name>
        <dbReference type="ChEBI" id="CHEBI:29105"/>
        <label>2</label>
        <note>catalytic</note>
    </ligand>
</feature>
<dbReference type="InterPro" id="IPR033739">
    <property type="entry name" value="M10A_MMP"/>
</dbReference>
<evidence type="ECO:0000256" key="1">
    <source>
        <dbReference type="ARBA" id="ARBA00004498"/>
    </source>
</evidence>
<dbReference type="CDD" id="cd00094">
    <property type="entry name" value="HX"/>
    <property type="match status" value="1"/>
</dbReference>
<dbReference type="InterPro" id="IPR036365">
    <property type="entry name" value="PGBD-like_sf"/>
</dbReference>
<feature type="short sequence motif" description="Cysteine switch" evidence="19">
    <location>
        <begin position="93"/>
        <end position="100"/>
    </location>
</feature>
<dbReference type="PROSITE" id="PS51642">
    <property type="entry name" value="HEMOPEXIN_2"/>
    <property type="match status" value="4"/>
</dbReference>
<feature type="signal peptide" evidence="22">
    <location>
        <begin position="1"/>
        <end position="25"/>
    </location>
</feature>
<evidence type="ECO:0000259" key="23">
    <source>
        <dbReference type="SMART" id="SM00235"/>
    </source>
</evidence>
<dbReference type="GO" id="GO:0030574">
    <property type="term" value="P:collagen catabolic process"/>
    <property type="evidence" value="ECO:0007669"/>
    <property type="project" value="TreeGrafter"/>
</dbReference>
<evidence type="ECO:0000256" key="10">
    <source>
        <dbReference type="ARBA" id="ARBA00022833"/>
    </source>
</evidence>
<dbReference type="GO" id="GO:0006508">
    <property type="term" value="P:proteolysis"/>
    <property type="evidence" value="ECO:0007669"/>
    <property type="project" value="UniProtKB-KW"/>
</dbReference>
<feature type="binding site" evidence="17">
    <location>
        <position position="204"/>
    </location>
    <ligand>
        <name>Ca(2+)</name>
        <dbReference type="ChEBI" id="CHEBI:29108"/>
        <label>3</label>
    </ligand>
</feature>
<dbReference type="Pfam" id="PF00413">
    <property type="entry name" value="Peptidase_M10"/>
    <property type="match status" value="1"/>
</dbReference>
<keyword evidence="12" id="KW-0482">Metalloprotease</keyword>
<comment type="cofactor">
    <cofactor evidence="17">
        <name>Zn(2+)</name>
        <dbReference type="ChEBI" id="CHEBI:29105"/>
    </cofactor>
    <text evidence="17">Binds 2 Zn(2+) ions per subunit.</text>
</comment>
<accession>A0AAD8DF76</accession>
<dbReference type="InterPro" id="IPR001818">
    <property type="entry name" value="Pept_M10_metallopeptidase"/>
</dbReference>
<dbReference type="InterPro" id="IPR018486">
    <property type="entry name" value="Hemopexin_CS"/>
</dbReference>
<feature type="binding site" evidence="17">
    <location>
        <position position="199"/>
    </location>
    <ligand>
        <name>Zn(2+)</name>
        <dbReference type="ChEBI" id="CHEBI:29105"/>
        <label>1</label>
    </ligand>
</feature>
<dbReference type="GO" id="GO:0008270">
    <property type="term" value="F:zinc ion binding"/>
    <property type="evidence" value="ECO:0007669"/>
    <property type="project" value="InterPro"/>
</dbReference>
<keyword evidence="4" id="KW-0272">Extracellular matrix</keyword>
<comment type="caution">
    <text evidence="24">The sequence shown here is derived from an EMBL/GenBank/DDBJ whole genome shotgun (WGS) entry which is preliminary data.</text>
</comment>
<evidence type="ECO:0000256" key="18">
    <source>
        <dbReference type="PIRSR" id="PIRSR621190-3"/>
    </source>
</evidence>
<organism evidence="24 25">
    <name type="scientific">Acipenser oxyrinchus oxyrinchus</name>
    <dbReference type="NCBI Taxonomy" id="40147"/>
    <lineage>
        <taxon>Eukaryota</taxon>
        <taxon>Metazoa</taxon>
        <taxon>Chordata</taxon>
        <taxon>Craniata</taxon>
        <taxon>Vertebrata</taxon>
        <taxon>Euteleostomi</taxon>
        <taxon>Actinopterygii</taxon>
        <taxon>Chondrostei</taxon>
        <taxon>Acipenseriformes</taxon>
        <taxon>Acipenseridae</taxon>
        <taxon>Acipenser</taxon>
    </lineage>
</organism>
<feature type="repeat" description="Hemopexin" evidence="20">
    <location>
        <begin position="436"/>
        <end position="479"/>
    </location>
</feature>
<evidence type="ECO:0000256" key="9">
    <source>
        <dbReference type="ARBA" id="ARBA00022801"/>
    </source>
</evidence>
<evidence type="ECO:0000256" key="8">
    <source>
        <dbReference type="ARBA" id="ARBA00022737"/>
    </source>
</evidence>
<evidence type="ECO:0000256" key="7">
    <source>
        <dbReference type="ARBA" id="ARBA00022729"/>
    </source>
</evidence>
<evidence type="ECO:0000256" key="5">
    <source>
        <dbReference type="ARBA" id="ARBA00022670"/>
    </source>
</evidence>
<dbReference type="PROSITE" id="PS00024">
    <property type="entry name" value="HEMOPEXIN"/>
    <property type="match status" value="1"/>
</dbReference>
<dbReference type="InterPro" id="IPR018487">
    <property type="entry name" value="Hemopexin-like_repeat"/>
</dbReference>
<keyword evidence="7 22" id="KW-0732">Signal</keyword>
<feature type="binding site" evidence="17">
    <location>
        <position position="348"/>
    </location>
    <ligand>
        <name>Ca(2+)</name>
        <dbReference type="ChEBI" id="CHEBI:29108"/>
        <label>5</label>
    </ligand>
</feature>
<evidence type="ECO:0000313" key="24">
    <source>
        <dbReference type="EMBL" id="KAK1168266.1"/>
    </source>
</evidence>
<dbReference type="PROSITE" id="PS00546">
    <property type="entry name" value="CYSTEINE_SWITCH"/>
    <property type="match status" value="1"/>
</dbReference>
<feature type="binding site" evidence="17">
    <location>
        <position position="440"/>
    </location>
    <ligand>
        <name>Ca(2+)</name>
        <dbReference type="ChEBI" id="CHEBI:29108"/>
        <label>4</label>
    </ligand>
</feature>
<feature type="compositionally biased region" description="Low complexity" evidence="21">
    <location>
        <begin position="272"/>
        <end position="287"/>
    </location>
</feature>
<feature type="binding site" evidence="17">
    <location>
        <position position="127"/>
    </location>
    <ligand>
        <name>Ca(2+)</name>
        <dbReference type="ChEBI" id="CHEBI:29108"/>
        <label>1</label>
    </ligand>
</feature>
<keyword evidence="11 17" id="KW-0106">Calcium</keyword>
<reference evidence="24" key="1">
    <citation type="submission" date="2022-02" db="EMBL/GenBank/DDBJ databases">
        <title>Atlantic sturgeon de novo genome assembly.</title>
        <authorList>
            <person name="Stock M."/>
            <person name="Klopp C."/>
            <person name="Guiguen Y."/>
            <person name="Cabau C."/>
            <person name="Parinello H."/>
            <person name="Santidrian Yebra-Pimentel E."/>
            <person name="Kuhl H."/>
            <person name="Dirks R.P."/>
            <person name="Guessner J."/>
            <person name="Wuertz S."/>
            <person name="Du K."/>
            <person name="Schartl M."/>
        </authorList>
    </citation>
    <scope>NUCLEOTIDE SEQUENCE</scope>
    <source>
        <strain evidence="24">STURGEONOMICS-FGT-2020</strain>
        <tissue evidence="24">Whole blood</tissue>
    </source>
</reference>
<evidence type="ECO:0000256" key="19">
    <source>
        <dbReference type="PIRSR" id="PIRSR621190-5"/>
    </source>
</evidence>
<dbReference type="PIRSF" id="PIRSF001191">
    <property type="entry name" value="Peptidase_M10A_matrix"/>
    <property type="match status" value="1"/>
</dbReference>
<evidence type="ECO:0000256" key="6">
    <source>
        <dbReference type="ARBA" id="ARBA00022723"/>
    </source>
</evidence>
<feature type="binding site" evidence="17">
    <location>
        <position position="304"/>
    </location>
    <ligand>
        <name>Ca(2+)</name>
        <dbReference type="ChEBI" id="CHEBI:29108"/>
        <label>4</label>
    </ligand>
</feature>
<proteinExistence type="inferred from homology"/>
<evidence type="ECO:0000256" key="17">
    <source>
        <dbReference type="PIRSR" id="PIRSR621190-2"/>
    </source>
</evidence>
<dbReference type="AlphaFoldDB" id="A0AAD8DF76"/>
<feature type="binding site" evidence="17">
    <location>
        <position position="181"/>
    </location>
    <ligand>
        <name>Ca(2+)</name>
        <dbReference type="ChEBI" id="CHEBI:29108"/>
        <label>3</label>
    </ligand>
</feature>
<evidence type="ECO:0000256" key="2">
    <source>
        <dbReference type="ARBA" id="ARBA00010370"/>
    </source>
</evidence>
<evidence type="ECO:0000256" key="22">
    <source>
        <dbReference type="SAM" id="SignalP"/>
    </source>
</evidence>
<evidence type="ECO:0000256" key="13">
    <source>
        <dbReference type="ARBA" id="ARBA00023145"/>
    </source>
</evidence>
<dbReference type="PANTHER" id="PTHR10201">
    <property type="entry name" value="MATRIX METALLOPROTEINASE"/>
    <property type="match status" value="1"/>
</dbReference>
<evidence type="ECO:0000256" key="11">
    <source>
        <dbReference type="ARBA" id="ARBA00022837"/>
    </source>
</evidence>
<feature type="binding site" evidence="16">
    <location>
        <position position="231"/>
    </location>
    <ligand>
        <name>Zn(2+)</name>
        <dbReference type="ChEBI" id="CHEBI:29105"/>
        <label>2</label>
        <note>catalytic</note>
    </ligand>
</feature>
<feature type="binding site" evidence="17">
    <location>
        <position position="179"/>
    </location>
    <ligand>
        <name>Ca(2+)</name>
        <dbReference type="ChEBI" id="CHEBI:29108"/>
        <label>3</label>
    </ligand>
</feature>
<keyword evidence="13" id="KW-0865">Zymogen</keyword>
<dbReference type="InterPro" id="IPR006026">
    <property type="entry name" value="Peptidase_Metallo"/>
</dbReference>
<feature type="repeat" description="Hemopexin" evidence="20">
    <location>
        <begin position="342"/>
        <end position="385"/>
    </location>
</feature>
<name>A0AAD8DF76_ACIOX</name>
<feature type="repeat" description="Hemopexin" evidence="20">
    <location>
        <begin position="389"/>
        <end position="435"/>
    </location>
</feature>
<feature type="binding site" evidence="17">
    <location>
        <position position="204"/>
    </location>
    <ligand>
        <name>Ca(2+)</name>
        <dbReference type="ChEBI" id="CHEBI:29108"/>
        <label>1</label>
    </ligand>
</feature>
<feature type="active site" evidence="15">
    <location>
        <position position="222"/>
    </location>
</feature>
<dbReference type="InterPro" id="IPR021158">
    <property type="entry name" value="Pept_M10A_Zn_BS"/>
</dbReference>
<gene>
    <name evidence="24" type="primary">MMP13</name>
    <name evidence="24" type="ORF">AOXY_G11165</name>
</gene>
<comment type="similarity">
    <text evidence="2">Belongs to the peptidase M10A family.</text>
</comment>
<feature type="binding site" evidence="17">
    <location>
        <position position="201"/>
    </location>
    <ligand>
        <name>Ca(2+)</name>
        <dbReference type="ChEBI" id="CHEBI:29108"/>
        <label>3</label>
    </ligand>
</feature>